<keyword evidence="3" id="KW-0540">Nuclease</keyword>
<evidence type="ECO:0000313" key="7">
    <source>
        <dbReference type="Proteomes" id="UP001217325"/>
    </source>
</evidence>
<proteinExistence type="predicted"/>
<evidence type="ECO:0000256" key="4">
    <source>
        <dbReference type="ARBA" id="ARBA00022741"/>
    </source>
</evidence>
<name>A0AAW6LU02_RHOSG</name>
<evidence type="ECO:0000256" key="1">
    <source>
        <dbReference type="ARBA" id="ARBA00022553"/>
    </source>
</evidence>
<reference evidence="6" key="1">
    <citation type="submission" date="2023-02" db="EMBL/GenBank/DDBJ databases">
        <title>A novel hydrolase synthesized by Rhodococcus erythropolis HQ is responsible for the detoxification of Zearalenone.</title>
        <authorList>
            <person name="Hu J."/>
            <person name="Xu J."/>
        </authorList>
    </citation>
    <scope>NUCLEOTIDE SEQUENCE</scope>
    <source>
        <strain evidence="6">HQ</strain>
    </source>
</reference>
<dbReference type="Proteomes" id="UP001217325">
    <property type="component" value="Unassembled WGS sequence"/>
</dbReference>
<dbReference type="RefSeq" id="WP_275232649.1">
    <property type="nucleotide sequence ID" value="NZ_JARDXE010000023.1"/>
</dbReference>
<dbReference type="AlphaFoldDB" id="A0AAW6LU02"/>
<sequence>MSKTPAPHLSAVVEALVKIRDSRPGSIDALVNDSLLWDGTLMRVQVAGEHLAKIRDQFPEFFREHHDDTWNKLIAMRNIISHAYSEVNPSIMWDVVEYRLDGVRDRIEVILNDLR</sequence>
<protein>
    <submittedName>
        <fullName evidence="6">DUF86 domain-containing protein</fullName>
    </submittedName>
</protein>
<evidence type="ECO:0000313" key="6">
    <source>
        <dbReference type="EMBL" id="MDE8648916.1"/>
    </source>
</evidence>
<evidence type="ECO:0000256" key="5">
    <source>
        <dbReference type="ARBA" id="ARBA00022801"/>
    </source>
</evidence>
<keyword evidence="4" id="KW-0547">Nucleotide-binding</keyword>
<keyword evidence="2" id="KW-1277">Toxin-antitoxin system</keyword>
<dbReference type="GO" id="GO:0110001">
    <property type="term" value="C:toxin-antitoxin complex"/>
    <property type="evidence" value="ECO:0007669"/>
    <property type="project" value="InterPro"/>
</dbReference>
<keyword evidence="5" id="KW-0378">Hydrolase</keyword>
<dbReference type="PANTHER" id="PTHR34139">
    <property type="entry name" value="UPF0331 PROTEIN MJ0127"/>
    <property type="match status" value="1"/>
</dbReference>
<dbReference type="InterPro" id="IPR051813">
    <property type="entry name" value="HepT_RNase_toxin"/>
</dbReference>
<organism evidence="6 7">
    <name type="scientific">Rhodococcus qingshengii</name>
    <dbReference type="NCBI Taxonomy" id="334542"/>
    <lineage>
        <taxon>Bacteria</taxon>
        <taxon>Bacillati</taxon>
        <taxon>Actinomycetota</taxon>
        <taxon>Actinomycetes</taxon>
        <taxon>Mycobacteriales</taxon>
        <taxon>Nocardiaceae</taxon>
        <taxon>Rhodococcus</taxon>
        <taxon>Rhodococcus erythropolis group</taxon>
    </lineage>
</organism>
<comment type="caution">
    <text evidence="6">The sequence shown here is derived from an EMBL/GenBank/DDBJ whole genome shotgun (WGS) entry which is preliminary data.</text>
</comment>
<accession>A0AAW6LU02</accession>
<keyword evidence="1" id="KW-0597">Phosphoprotein</keyword>
<evidence type="ECO:0000256" key="2">
    <source>
        <dbReference type="ARBA" id="ARBA00022649"/>
    </source>
</evidence>
<dbReference type="GO" id="GO:0000166">
    <property type="term" value="F:nucleotide binding"/>
    <property type="evidence" value="ECO:0007669"/>
    <property type="project" value="UniProtKB-KW"/>
</dbReference>
<evidence type="ECO:0000256" key="3">
    <source>
        <dbReference type="ARBA" id="ARBA00022722"/>
    </source>
</evidence>
<dbReference type="EMBL" id="JARDXE010000023">
    <property type="protein sequence ID" value="MDE8648916.1"/>
    <property type="molecule type" value="Genomic_DNA"/>
</dbReference>
<dbReference type="Pfam" id="PF01934">
    <property type="entry name" value="HepT-like"/>
    <property type="match status" value="1"/>
</dbReference>
<dbReference type="InterPro" id="IPR008201">
    <property type="entry name" value="HepT-like"/>
</dbReference>
<dbReference type="PANTHER" id="PTHR34139:SF1">
    <property type="entry name" value="RNASE MJ1380-RELATED"/>
    <property type="match status" value="1"/>
</dbReference>
<gene>
    <name evidence="6" type="ORF">PXH69_28495</name>
</gene>
<dbReference type="GO" id="GO:0004540">
    <property type="term" value="F:RNA nuclease activity"/>
    <property type="evidence" value="ECO:0007669"/>
    <property type="project" value="InterPro"/>
</dbReference>
<dbReference type="GO" id="GO:0016787">
    <property type="term" value="F:hydrolase activity"/>
    <property type="evidence" value="ECO:0007669"/>
    <property type="project" value="UniProtKB-KW"/>
</dbReference>